<evidence type="ECO:0000313" key="7">
    <source>
        <dbReference type="Proteomes" id="UP001283341"/>
    </source>
</evidence>
<comment type="subcellular location">
    <subcellularLocation>
        <location evidence="1">Membrane</location>
        <topology evidence="1">Multi-pass membrane protein</topology>
    </subcellularLocation>
</comment>
<proteinExistence type="inferred from homology"/>
<dbReference type="InterPro" id="IPR050327">
    <property type="entry name" value="Proton-linked_MCT"/>
</dbReference>
<keyword evidence="4" id="KW-0472">Membrane</keyword>
<reference evidence="6" key="1">
    <citation type="journal article" date="2023" name="Mol. Phylogenet. Evol.">
        <title>Genome-scale phylogeny and comparative genomics of the fungal order Sordariales.</title>
        <authorList>
            <person name="Hensen N."/>
            <person name="Bonometti L."/>
            <person name="Westerberg I."/>
            <person name="Brannstrom I.O."/>
            <person name="Guillou S."/>
            <person name="Cros-Aarteil S."/>
            <person name="Calhoun S."/>
            <person name="Haridas S."/>
            <person name="Kuo A."/>
            <person name="Mondo S."/>
            <person name="Pangilinan J."/>
            <person name="Riley R."/>
            <person name="LaButti K."/>
            <person name="Andreopoulos B."/>
            <person name="Lipzen A."/>
            <person name="Chen C."/>
            <person name="Yan M."/>
            <person name="Daum C."/>
            <person name="Ng V."/>
            <person name="Clum A."/>
            <person name="Steindorff A."/>
            <person name="Ohm R.A."/>
            <person name="Martin F."/>
            <person name="Silar P."/>
            <person name="Natvig D.O."/>
            <person name="Lalanne C."/>
            <person name="Gautier V."/>
            <person name="Ament-Velasquez S.L."/>
            <person name="Kruys A."/>
            <person name="Hutchinson M.I."/>
            <person name="Powell A.J."/>
            <person name="Barry K."/>
            <person name="Miller A.N."/>
            <person name="Grigoriev I.V."/>
            <person name="Debuchy R."/>
            <person name="Gladieux P."/>
            <person name="Hiltunen Thoren M."/>
            <person name="Johannesson H."/>
        </authorList>
    </citation>
    <scope>NUCLEOTIDE SEQUENCE</scope>
    <source>
        <strain evidence="6">CBS 118394</strain>
    </source>
</reference>
<feature type="transmembrane region" description="Helical" evidence="4">
    <location>
        <begin position="335"/>
        <end position="354"/>
    </location>
</feature>
<protein>
    <submittedName>
        <fullName evidence="6">Major facilitator superfamily domain-containing protein</fullName>
    </submittedName>
</protein>
<dbReference type="InterPro" id="IPR036259">
    <property type="entry name" value="MFS_trans_sf"/>
</dbReference>
<evidence type="ECO:0000313" key="6">
    <source>
        <dbReference type="EMBL" id="KAK3314196.1"/>
    </source>
</evidence>
<dbReference type="PROSITE" id="PS50850">
    <property type="entry name" value="MFS"/>
    <property type="match status" value="1"/>
</dbReference>
<feature type="transmembrane region" description="Helical" evidence="4">
    <location>
        <begin position="197"/>
        <end position="215"/>
    </location>
</feature>
<dbReference type="GO" id="GO:0016020">
    <property type="term" value="C:membrane"/>
    <property type="evidence" value="ECO:0007669"/>
    <property type="project" value="UniProtKB-SubCell"/>
</dbReference>
<evidence type="ECO:0000259" key="5">
    <source>
        <dbReference type="PROSITE" id="PS50850"/>
    </source>
</evidence>
<evidence type="ECO:0000256" key="1">
    <source>
        <dbReference type="ARBA" id="ARBA00004141"/>
    </source>
</evidence>
<comment type="similarity">
    <text evidence="2">Belongs to the major facilitator superfamily. Monocarboxylate porter (TC 2.A.1.13) family.</text>
</comment>
<name>A0AAE0HYA7_9PEZI</name>
<feature type="transmembrane region" description="Helical" evidence="4">
    <location>
        <begin position="423"/>
        <end position="448"/>
    </location>
</feature>
<feature type="transmembrane region" description="Helical" evidence="4">
    <location>
        <begin position="287"/>
        <end position="307"/>
    </location>
</feature>
<comment type="caution">
    <text evidence="6">The sequence shown here is derived from an EMBL/GenBank/DDBJ whole genome shotgun (WGS) entry which is preliminary data.</text>
</comment>
<keyword evidence="4" id="KW-0812">Transmembrane</keyword>
<feature type="region of interest" description="Disordered" evidence="3">
    <location>
        <begin position="1"/>
        <end position="99"/>
    </location>
</feature>
<evidence type="ECO:0000256" key="3">
    <source>
        <dbReference type="SAM" id="MobiDB-lite"/>
    </source>
</evidence>
<gene>
    <name evidence="6" type="ORF">B0H66DRAFT_567956</name>
</gene>
<feature type="transmembrane region" description="Helical" evidence="4">
    <location>
        <begin position="489"/>
        <end position="509"/>
    </location>
</feature>
<reference evidence="6" key="2">
    <citation type="submission" date="2023-06" db="EMBL/GenBank/DDBJ databases">
        <authorList>
            <consortium name="Lawrence Berkeley National Laboratory"/>
            <person name="Haridas S."/>
            <person name="Hensen N."/>
            <person name="Bonometti L."/>
            <person name="Westerberg I."/>
            <person name="Brannstrom I.O."/>
            <person name="Guillou S."/>
            <person name="Cros-Aarteil S."/>
            <person name="Calhoun S."/>
            <person name="Kuo A."/>
            <person name="Mondo S."/>
            <person name="Pangilinan J."/>
            <person name="Riley R."/>
            <person name="Labutti K."/>
            <person name="Andreopoulos B."/>
            <person name="Lipzen A."/>
            <person name="Chen C."/>
            <person name="Yanf M."/>
            <person name="Daum C."/>
            <person name="Ng V."/>
            <person name="Clum A."/>
            <person name="Steindorff A."/>
            <person name="Ohm R."/>
            <person name="Martin F."/>
            <person name="Silar P."/>
            <person name="Natvig D."/>
            <person name="Lalanne C."/>
            <person name="Gautier V."/>
            <person name="Ament-Velasquez S.L."/>
            <person name="Kruys A."/>
            <person name="Hutchinson M.I."/>
            <person name="Powell A.J."/>
            <person name="Barry K."/>
            <person name="Miller A.N."/>
            <person name="Grigoriev I.V."/>
            <person name="Debuchy R."/>
            <person name="Gladieux P."/>
            <person name="Thoren M.H."/>
            <person name="Johannesson H."/>
        </authorList>
    </citation>
    <scope>NUCLEOTIDE SEQUENCE</scope>
    <source>
        <strain evidence="6">CBS 118394</strain>
    </source>
</reference>
<feature type="transmembrane region" description="Helical" evidence="4">
    <location>
        <begin position="255"/>
        <end position="275"/>
    </location>
</feature>
<feature type="transmembrane region" description="Helical" evidence="4">
    <location>
        <begin position="399"/>
        <end position="417"/>
    </location>
</feature>
<dbReference type="GO" id="GO:0022857">
    <property type="term" value="F:transmembrane transporter activity"/>
    <property type="evidence" value="ECO:0007669"/>
    <property type="project" value="InterPro"/>
</dbReference>
<evidence type="ECO:0000256" key="2">
    <source>
        <dbReference type="ARBA" id="ARBA00006727"/>
    </source>
</evidence>
<feature type="transmembrane region" description="Helical" evidence="4">
    <location>
        <begin position="167"/>
        <end position="185"/>
    </location>
</feature>
<keyword evidence="7" id="KW-1185">Reference proteome</keyword>
<feature type="transmembrane region" description="Helical" evidence="4">
    <location>
        <begin position="369"/>
        <end position="387"/>
    </location>
</feature>
<dbReference type="PANTHER" id="PTHR11360:SF130">
    <property type="entry name" value="MAJOR FACILITATOR SUPERFAMILY (MFS) PROFILE DOMAIN-CONTAINING PROTEIN-RELATED"/>
    <property type="match status" value="1"/>
</dbReference>
<dbReference type="EMBL" id="JAUEDM010000007">
    <property type="protein sequence ID" value="KAK3314196.1"/>
    <property type="molecule type" value="Genomic_DNA"/>
</dbReference>
<dbReference type="PANTHER" id="PTHR11360">
    <property type="entry name" value="MONOCARBOXYLATE TRANSPORTER"/>
    <property type="match status" value="1"/>
</dbReference>
<dbReference type="AlphaFoldDB" id="A0AAE0HYA7"/>
<feature type="domain" description="Major facilitator superfamily (MFS) profile" evidence="5">
    <location>
        <begin position="128"/>
        <end position="516"/>
    </location>
</feature>
<keyword evidence="4" id="KW-1133">Transmembrane helix</keyword>
<dbReference type="Gene3D" id="1.20.1250.20">
    <property type="entry name" value="MFS general substrate transporter like domains"/>
    <property type="match status" value="2"/>
</dbReference>
<sequence>MKSTIPSPRLDADERGRGISDGGIMKDNDLYLEQRRQSTSDIEKQNVEEEDERSSTDTDSRVITTDEEDDGSKELEGSSREVDGAATGPSGGDGSGNGLARVISRALSMTSTKSNFNPGPPPDGGLEAWTAVACSHLIITNTWGFINSWGVFQSYYVSHLSRPPSDISWIGSIQIFLLFFIGTLTGRLTDAGYFRHVLVTGGIFLIVGIFTTAVAADYGYWQVFLAQGICIGLGNGFLFCPTMTIVSTYFQKKRAIAIAITASGSATGGLVFPTMMRQLLPKIGFAWTVRCMGFIVVANMIVAILFLKPRATPKRNGGGQPWVDWMAFREMEYSFYALGSFFIFLGVYFGFYYITTFSRDIIGLGYEESLNLLLVMNGVGVIGRLVPNYFADRVGPINIFVPVALIGAVCVFSWMAVNSVAGLYVWACFYGMAAGGIQSLFPAGLTSLTTDFRKTGVRMGMVFTINSFATLTGPPIAGAIITACGGKYFGAQAFAASTLLVGAGFLGAARAVKARKTTGCGSETGWLVKV</sequence>
<feature type="transmembrane region" description="Helical" evidence="4">
    <location>
        <begin position="221"/>
        <end position="243"/>
    </location>
</feature>
<dbReference type="InterPro" id="IPR011701">
    <property type="entry name" value="MFS"/>
</dbReference>
<dbReference type="SUPFAM" id="SSF103473">
    <property type="entry name" value="MFS general substrate transporter"/>
    <property type="match status" value="1"/>
</dbReference>
<dbReference type="Proteomes" id="UP001283341">
    <property type="component" value="Unassembled WGS sequence"/>
</dbReference>
<dbReference type="Pfam" id="PF07690">
    <property type="entry name" value="MFS_1"/>
    <property type="match status" value="1"/>
</dbReference>
<organism evidence="6 7">
    <name type="scientific">Apodospora peruviana</name>
    <dbReference type="NCBI Taxonomy" id="516989"/>
    <lineage>
        <taxon>Eukaryota</taxon>
        <taxon>Fungi</taxon>
        <taxon>Dikarya</taxon>
        <taxon>Ascomycota</taxon>
        <taxon>Pezizomycotina</taxon>
        <taxon>Sordariomycetes</taxon>
        <taxon>Sordariomycetidae</taxon>
        <taxon>Sordariales</taxon>
        <taxon>Lasiosphaeriaceae</taxon>
        <taxon>Apodospora</taxon>
    </lineage>
</organism>
<evidence type="ECO:0000256" key="4">
    <source>
        <dbReference type="SAM" id="Phobius"/>
    </source>
</evidence>
<feature type="compositionally biased region" description="Basic and acidic residues" evidence="3">
    <location>
        <begin position="10"/>
        <end position="60"/>
    </location>
</feature>
<feature type="compositionally biased region" description="Basic and acidic residues" evidence="3">
    <location>
        <begin position="72"/>
        <end position="83"/>
    </location>
</feature>
<dbReference type="InterPro" id="IPR020846">
    <property type="entry name" value="MFS_dom"/>
</dbReference>
<accession>A0AAE0HYA7</accession>
<feature type="transmembrane region" description="Helical" evidence="4">
    <location>
        <begin position="460"/>
        <end position="483"/>
    </location>
</feature>